<reference evidence="2" key="1">
    <citation type="journal article" date="2020" name="mSystems">
        <title>Genome- and Community-Level Interaction Insights into Carbon Utilization and Element Cycling Functions of Hydrothermarchaeota in Hydrothermal Sediment.</title>
        <authorList>
            <person name="Zhou Z."/>
            <person name="Liu Y."/>
            <person name="Xu W."/>
            <person name="Pan J."/>
            <person name="Luo Z.H."/>
            <person name="Li M."/>
        </authorList>
    </citation>
    <scope>NUCLEOTIDE SEQUENCE [LARGE SCALE GENOMIC DNA]</scope>
    <source>
        <strain evidence="2">HyVt-456</strain>
    </source>
</reference>
<dbReference type="NCBIfam" id="TIGR01383">
    <property type="entry name" value="not_thiJ"/>
    <property type="match status" value="1"/>
</dbReference>
<dbReference type="Pfam" id="PF01965">
    <property type="entry name" value="DJ-1_PfpI"/>
    <property type="match status" value="1"/>
</dbReference>
<protein>
    <submittedName>
        <fullName evidence="2">DJ-1/PfpI family protein</fullName>
    </submittedName>
</protein>
<feature type="domain" description="DJ-1/PfpI" evidence="1">
    <location>
        <begin position="2"/>
        <end position="163"/>
    </location>
</feature>
<sequence>MMRILTLLAPGFEEIEAVTVIDILRRAGFDVVTASVAEKVVTGSHRIPLIADTMLNDVAMDGFTALYLPGGQPGTRNLAADERVIGLIKTFHTQKRYIAAICAAPTILLTADILKKRRITSYPSERDKFDPGFYRDEEVVRDGHIITGRGVGTALPFALKLVELWSGKESAEKLAGKIVFKTGV</sequence>
<dbReference type="Gene3D" id="3.40.50.880">
    <property type="match status" value="1"/>
</dbReference>
<dbReference type="SUPFAM" id="SSF52317">
    <property type="entry name" value="Class I glutamine amidotransferase-like"/>
    <property type="match status" value="1"/>
</dbReference>
<dbReference type="InterPro" id="IPR029062">
    <property type="entry name" value="Class_I_gatase-like"/>
</dbReference>
<dbReference type="InterPro" id="IPR050325">
    <property type="entry name" value="Prot/Nucl_acid_deglycase"/>
</dbReference>
<accession>A0A7V1LPH7</accession>
<dbReference type="PANTHER" id="PTHR48094">
    <property type="entry name" value="PROTEIN/NUCLEIC ACID DEGLYCASE DJ-1-RELATED"/>
    <property type="match status" value="1"/>
</dbReference>
<evidence type="ECO:0000259" key="1">
    <source>
        <dbReference type="Pfam" id="PF01965"/>
    </source>
</evidence>
<dbReference type="CDD" id="cd03135">
    <property type="entry name" value="GATase1_DJ-1"/>
    <property type="match status" value="1"/>
</dbReference>
<dbReference type="AlphaFoldDB" id="A0A7V1LPH7"/>
<comment type="caution">
    <text evidence="2">The sequence shown here is derived from an EMBL/GenBank/DDBJ whole genome shotgun (WGS) entry which is preliminary data.</text>
</comment>
<evidence type="ECO:0000313" key="2">
    <source>
        <dbReference type="EMBL" id="HED11769.1"/>
    </source>
</evidence>
<proteinExistence type="predicted"/>
<dbReference type="GO" id="GO:0005737">
    <property type="term" value="C:cytoplasm"/>
    <property type="evidence" value="ECO:0007669"/>
    <property type="project" value="TreeGrafter"/>
</dbReference>
<organism evidence="2">
    <name type="scientific">Caldithrix abyssi</name>
    <dbReference type="NCBI Taxonomy" id="187145"/>
    <lineage>
        <taxon>Bacteria</taxon>
        <taxon>Pseudomonadati</taxon>
        <taxon>Calditrichota</taxon>
        <taxon>Calditrichia</taxon>
        <taxon>Calditrichales</taxon>
        <taxon>Calditrichaceae</taxon>
        <taxon>Caldithrix</taxon>
    </lineage>
</organism>
<gene>
    <name evidence="2" type="ORF">ENJ10_13840</name>
</gene>
<dbReference type="InterPro" id="IPR006287">
    <property type="entry name" value="DJ-1"/>
</dbReference>
<name>A0A7V1LPH7_CALAY</name>
<dbReference type="InterPro" id="IPR002818">
    <property type="entry name" value="DJ-1/PfpI"/>
</dbReference>
<dbReference type="PANTHER" id="PTHR48094:SF12">
    <property type="entry name" value="PARKINSON DISEASE PROTEIN 7 HOMOLOG"/>
    <property type="match status" value="1"/>
</dbReference>
<dbReference type="EMBL" id="DRLD01000390">
    <property type="protein sequence ID" value="HED11769.1"/>
    <property type="molecule type" value="Genomic_DNA"/>
</dbReference>
<dbReference type="Proteomes" id="UP000886005">
    <property type="component" value="Unassembled WGS sequence"/>
</dbReference>